<protein>
    <submittedName>
        <fullName evidence="1">Uncharacterized protein</fullName>
    </submittedName>
</protein>
<evidence type="ECO:0000313" key="2">
    <source>
        <dbReference type="Proteomes" id="UP000471521"/>
    </source>
</evidence>
<sequence length="97" mass="10900">MVDRSNRSLERYPRQLEDGSQILGMDAAGSIVYWDPVREVTLGGDVLPDGDLSEIELRRELGVNETVADVVEEIEETVGWDELSEYAEKVRGTDDDE</sequence>
<name>A0A6B0SNB7_9EURY</name>
<accession>A0A6B0SNB7</accession>
<gene>
    <name evidence="1" type="ORF">GRX66_10505</name>
</gene>
<comment type="caution">
    <text evidence="1">The sequence shown here is derived from an EMBL/GenBank/DDBJ whole genome shotgun (WGS) entry which is preliminary data.</text>
</comment>
<dbReference type="AlphaFoldDB" id="A0A6B0SNB7"/>
<reference evidence="1 2" key="1">
    <citation type="submission" date="2019-12" db="EMBL/GenBank/DDBJ databases">
        <title>Isolation and characterization of three novel carbon monoxide-oxidizing members of Halobacteria from salione crusts and soils.</title>
        <authorList>
            <person name="Myers M.R."/>
            <person name="King G.M."/>
        </authorList>
    </citation>
    <scope>NUCLEOTIDE SEQUENCE [LARGE SCALE GENOMIC DNA]</scope>
    <source>
        <strain evidence="1 2">PCN9</strain>
    </source>
</reference>
<dbReference type="RefSeq" id="WP_159526516.1">
    <property type="nucleotide sequence ID" value="NZ_WUUU01000077.1"/>
</dbReference>
<evidence type="ECO:0000313" key="1">
    <source>
        <dbReference type="EMBL" id="MXR21013.1"/>
    </source>
</evidence>
<dbReference type="EMBL" id="WUUU01000077">
    <property type="protein sequence ID" value="MXR21013.1"/>
    <property type="molecule type" value="Genomic_DNA"/>
</dbReference>
<proteinExistence type="predicted"/>
<keyword evidence="2" id="KW-1185">Reference proteome</keyword>
<dbReference type="Proteomes" id="UP000471521">
    <property type="component" value="Unassembled WGS sequence"/>
</dbReference>
<dbReference type="OrthoDB" id="204608at2157"/>
<organism evidence="1 2">
    <name type="scientific">Halobacterium bonnevillei</name>
    <dbReference type="NCBI Taxonomy" id="2692200"/>
    <lineage>
        <taxon>Archaea</taxon>
        <taxon>Methanobacteriati</taxon>
        <taxon>Methanobacteriota</taxon>
        <taxon>Stenosarchaea group</taxon>
        <taxon>Halobacteria</taxon>
        <taxon>Halobacteriales</taxon>
        <taxon>Halobacteriaceae</taxon>
        <taxon>Halobacterium</taxon>
    </lineage>
</organism>